<dbReference type="PROSITE" id="PS00028">
    <property type="entry name" value="ZINC_FINGER_C2H2_1"/>
    <property type="match status" value="3"/>
</dbReference>
<evidence type="ECO:0000259" key="13">
    <source>
        <dbReference type="PROSITE" id="PS50157"/>
    </source>
</evidence>
<dbReference type="EMBL" id="JTDF01001245">
    <property type="protein sequence ID" value="KAF8570301.1"/>
    <property type="molecule type" value="Genomic_DNA"/>
</dbReference>
<dbReference type="PANTHER" id="PTHR45993">
    <property type="entry name" value="B-CELL LYMPHOMA/LEUKEMIA 11"/>
    <property type="match status" value="1"/>
</dbReference>
<evidence type="ECO:0000256" key="6">
    <source>
        <dbReference type="ARBA" id="ARBA00022833"/>
    </source>
</evidence>
<organism evidence="14 15">
    <name type="scientific">Paragonimus westermani</name>
    <dbReference type="NCBI Taxonomy" id="34504"/>
    <lineage>
        <taxon>Eukaryota</taxon>
        <taxon>Metazoa</taxon>
        <taxon>Spiralia</taxon>
        <taxon>Lophotrochozoa</taxon>
        <taxon>Platyhelminthes</taxon>
        <taxon>Trematoda</taxon>
        <taxon>Digenea</taxon>
        <taxon>Plagiorchiida</taxon>
        <taxon>Troglotremata</taxon>
        <taxon>Troglotrematidae</taxon>
        <taxon>Paragonimus</taxon>
    </lineage>
</organism>
<evidence type="ECO:0000313" key="14">
    <source>
        <dbReference type="EMBL" id="KAF8570301.1"/>
    </source>
</evidence>
<evidence type="ECO:0000256" key="10">
    <source>
        <dbReference type="ARBA" id="ARBA00023242"/>
    </source>
</evidence>
<dbReference type="GO" id="GO:0006357">
    <property type="term" value="P:regulation of transcription by RNA polymerase II"/>
    <property type="evidence" value="ECO:0007669"/>
    <property type="project" value="TreeGrafter"/>
</dbReference>
<comment type="subcellular location">
    <subcellularLocation>
        <location evidence="1">Nucleus</location>
    </subcellularLocation>
</comment>
<dbReference type="InterPro" id="IPR036236">
    <property type="entry name" value="Znf_C2H2_sf"/>
</dbReference>
<keyword evidence="10" id="KW-0539">Nucleus</keyword>
<dbReference type="Proteomes" id="UP000699462">
    <property type="component" value="Unassembled WGS sequence"/>
</dbReference>
<dbReference type="GO" id="GO:0000978">
    <property type="term" value="F:RNA polymerase II cis-regulatory region sequence-specific DNA binding"/>
    <property type="evidence" value="ECO:0007669"/>
    <property type="project" value="TreeGrafter"/>
</dbReference>
<evidence type="ECO:0000256" key="5">
    <source>
        <dbReference type="ARBA" id="ARBA00022771"/>
    </source>
</evidence>
<keyword evidence="15" id="KW-1185">Reference proteome</keyword>
<keyword evidence="7" id="KW-0832">Ubl conjugation</keyword>
<dbReference type="GO" id="GO:0003700">
    <property type="term" value="F:DNA-binding transcription factor activity"/>
    <property type="evidence" value="ECO:0007669"/>
    <property type="project" value="TreeGrafter"/>
</dbReference>
<dbReference type="AlphaFoldDB" id="A0A8T0DUK2"/>
<evidence type="ECO:0000256" key="1">
    <source>
        <dbReference type="ARBA" id="ARBA00004123"/>
    </source>
</evidence>
<dbReference type="SUPFAM" id="SSF57667">
    <property type="entry name" value="beta-beta-alpha zinc fingers"/>
    <property type="match status" value="1"/>
</dbReference>
<feature type="region of interest" description="Disordered" evidence="12">
    <location>
        <begin position="288"/>
        <end position="310"/>
    </location>
</feature>
<dbReference type="PANTHER" id="PTHR45993:SF6">
    <property type="entry name" value="C2H2-TYPE DOMAIN-CONTAINING PROTEIN"/>
    <property type="match status" value="1"/>
</dbReference>
<dbReference type="GO" id="GO:0005634">
    <property type="term" value="C:nucleus"/>
    <property type="evidence" value="ECO:0007669"/>
    <property type="project" value="UniProtKB-SubCell"/>
</dbReference>
<feature type="domain" description="C2H2-type" evidence="13">
    <location>
        <begin position="658"/>
        <end position="687"/>
    </location>
</feature>
<reference evidence="14 15" key="1">
    <citation type="submission" date="2019-07" db="EMBL/GenBank/DDBJ databases">
        <title>Annotation for the trematode Paragonimus westermani.</title>
        <authorList>
            <person name="Choi Y.-J."/>
        </authorList>
    </citation>
    <scope>NUCLEOTIDE SEQUENCE [LARGE SCALE GENOMIC DNA]</scope>
    <source>
        <strain evidence="14">180907_Pwestermani</strain>
    </source>
</reference>
<keyword evidence="2" id="KW-1017">Isopeptide bond</keyword>
<evidence type="ECO:0000256" key="4">
    <source>
        <dbReference type="ARBA" id="ARBA00022737"/>
    </source>
</evidence>
<proteinExistence type="predicted"/>
<keyword evidence="4" id="KW-0677">Repeat</keyword>
<dbReference type="Pfam" id="PF00096">
    <property type="entry name" value="zf-C2H2"/>
    <property type="match status" value="2"/>
</dbReference>
<dbReference type="SMART" id="SM00355">
    <property type="entry name" value="ZnF_C2H2"/>
    <property type="match status" value="3"/>
</dbReference>
<feature type="compositionally biased region" description="Low complexity" evidence="12">
    <location>
        <begin position="289"/>
        <end position="304"/>
    </location>
</feature>
<dbReference type="Gene3D" id="3.30.160.60">
    <property type="entry name" value="Classic Zinc Finger"/>
    <property type="match status" value="2"/>
</dbReference>
<comment type="caution">
    <text evidence="14">The sequence shown here is derived from an EMBL/GenBank/DDBJ whole genome shotgun (WGS) entry which is preliminary data.</text>
</comment>
<keyword evidence="8" id="KW-0805">Transcription regulation</keyword>
<evidence type="ECO:0000256" key="11">
    <source>
        <dbReference type="PROSITE-ProRule" id="PRU00042"/>
    </source>
</evidence>
<evidence type="ECO:0000256" key="7">
    <source>
        <dbReference type="ARBA" id="ARBA00022843"/>
    </source>
</evidence>
<feature type="domain" description="C2H2-type" evidence="13">
    <location>
        <begin position="628"/>
        <end position="655"/>
    </location>
</feature>
<dbReference type="FunFam" id="3.30.160.60:FF:000046">
    <property type="entry name" value="Putative B-cell lymphoma/leukemia 11A"/>
    <property type="match status" value="1"/>
</dbReference>
<dbReference type="PROSITE" id="PS50157">
    <property type="entry name" value="ZINC_FINGER_C2H2_2"/>
    <property type="match status" value="3"/>
</dbReference>
<feature type="compositionally biased region" description="Polar residues" evidence="12">
    <location>
        <begin position="332"/>
        <end position="353"/>
    </location>
</feature>
<feature type="region of interest" description="Disordered" evidence="12">
    <location>
        <begin position="331"/>
        <end position="355"/>
    </location>
</feature>
<dbReference type="InterPro" id="IPR051497">
    <property type="entry name" value="Dev/Hematopoietic_TF"/>
</dbReference>
<evidence type="ECO:0000256" key="12">
    <source>
        <dbReference type="SAM" id="MobiDB-lite"/>
    </source>
</evidence>
<dbReference type="GO" id="GO:0008270">
    <property type="term" value="F:zinc ion binding"/>
    <property type="evidence" value="ECO:0007669"/>
    <property type="project" value="UniProtKB-KW"/>
</dbReference>
<evidence type="ECO:0000256" key="9">
    <source>
        <dbReference type="ARBA" id="ARBA00023163"/>
    </source>
</evidence>
<sequence length="982" mass="108859">MGIHNVAHCSQAFYGDYTRPAMRTDSVGVTPSKKFFMEYLHPSIVQPPSSSTNRVSTFNLPTPTTLCPTEMSRPILSSTVIPTNNSRLMSFNRRRCDPGSCSNRTSPKSSTCHMHDECREPHSKSKFPSDQGTSFTSAIYPGPQSATTNWLIYAHLYNTISRKNEDKKNQTKPVTEDAPLLCSFSRRPYPSCPVDSIVDCQPVEKTFCLTKTQGVDKPKDLHSAQRSPLYPVGNKSHSIKRIRVHSCPPRPSLRQTVYLKRRSVSVGRLARHLPSSFRTLVRKKCHHPSFSNTSGSLSCNSSGGERIGLPTVKSPGERLGHFENTYEPQPLASEQASSGVSQHPCANSTSSDKPTCHAPDPHFYETFLKCYWNYYYEVLLRHMSGANASLPPILPPTDLLRLATTTCQLETQILKPQISSHDSPLLTTDSSLYNKFFNSTLKYEPKISPMVMEPISPTNVSVTASSISAYRSSLKSSSENYSPSTQMKSPTFFHEAMGPSLTLRTDRPNCAKEYIPTRPRNSGLSSVRNPFNTRTAADPCGNLDQSHFKETGSLVISEQSMSPHDLSSTAGVNSEHSTHASVTTMNPIQLGISRRDRRNDTCEYCGKVFKNCSNLTVHRRSHTGEKPYRCRLCSYACAQSSKLTRHMKTHGKDGKPRHLCKYCHTPFIVPSTLEKHMRKCVHTRNLNAAAAASSVRQKLHTGYSSTGTKPAQAQLHTNGTTVNGSECSWNVKSWNTVRAHRDSDNSSTNLKNATWRRGSRDCSRKFLARWNRQPASCTDNLKDENEAAILKIKGRESSEVSVPYISPGLPRHRSPTKIVPLTNTQKQQSQVGESPTLFTSPVVPPPFLPNLFPSHYFDKCSSKTDRQLTPMSIPFRGSCIPSSPLNSLLSPLCSSPFSSFARTVQPSETSNPNPYLSLFMLRMQELAATQTIQTSPLGLPLLPQMTSSLLQGAPLVSGHLTVNGNSVVNPFRGLETNVPELR</sequence>
<gene>
    <name evidence="14" type="ORF">P879_02664</name>
</gene>
<keyword evidence="3" id="KW-0479">Metal-binding</keyword>
<evidence type="ECO:0000256" key="8">
    <source>
        <dbReference type="ARBA" id="ARBA00023015"/>
    </source>
</evidence>
<dbReference type="InterPro" id="IPR013087">
    <property type="entry name" value="Znf_C2H2_type"/>
</dbReference>
<name>A0A8T0DUK2_9TREM</name>
<evidence type="ECO:0000256" key="3">
    <source>
        <dbReference type="ARBA" id="ARBA00022723"/>
    </source>
</evidence>
<evidence type="ECO:0000313" key="15">
    <source>
        <dbReference type="Proteomes" id="UP000699462"/>
    </source>
</evidence>
<dbReference type="OrthoDB" id="10046198at2759"/>
<keyword evidence="9" id="KW-0804">Transcription</keyword>
<evidence type="ECO:0000256" key="2">
    <source>
        <dbReference type="ARBA" id="ARBA00022499"/>
    </source>
</evidence>
<accession>A0A8T0DUK2</accession>
<feature type="domain" description="C2H2-type" evidence="13">
    <location>
        <begin position="600"/>
        <end position="627"/>
    </location>
</feature>
<dbReference type="FunFam" id="3.30.160.60:FF:001175">
    <property type="entry name" value="Zinc finger, C2H2 type"/>
    <property type="match status" value="1"/>
</dbReference>
<keyword evidence="6" id="KW-0862">Zinc</keyword>
<protein>
    <recommendedName>
        <fullName evidence="13">C2H2-type domain-containing protein</fullName>
    </recommendedName>
</protein>
<keyword evidence="5 11" id="KW-0863">Zinc-finger</keyword>